<dbReference type="EMBL" id="JAUZQC010000014">
    <property type="protein sequence ID" value="KAK5860360.1"/>
    <property type="molecule type" value="Genomic_DNA"/>
</dbReference>
<reference evidence="1 2" key="1">
    <citation type="journal article" date="2023" name="Genes (Basel)">
        <title>Chromosome-Level Genome Assembly and Circadian Gene Repertoire of the Patagonia Blennie Eleginops maclovinus-The Closest Ancestral Proxy of Antarctic Cryonotothenioids.</title>
        <authorList>
            <person name="Cheng C.C."/>
            <person name="Rivera-Colon A.G."/>
            <person name="Minhas B.F."/>
            <person name="Wilson L."/>
            <person name="Rayamajhi N."/>
            <person name="Vargas-Chacoff L."/>
            <person name="Catchen J.M."/>
        </authorList>
    </citation>
    <scope>NUCLEOTIDE SEQUENCE [LARGE SCALE GENOMIC DNA]</scope>
    <source>
        <strain evidence="1">JMC-PN-2008</strain>
    </source>
</reference>
<dbReference type="Proteomes" id="UP001346869">
    <property type="component" value="Unassembled WGS sequence"/>
</dbReference>
<name>A0AAN7XE23_ELEMC</name>
<evidence type="ECO:0000313" key="2">
    <source>
        <dbReference type="Proteomes" id="UP001346869"/>
    </source>
</evidence>
<organism evidence="1 2">
    <name type="scientific">Eleginops maclovinus</name>
    <name type="common">Patagonian blennie</name>
    <name type="synonym">Eleginus maclovinus</name>
    <dbReference type="NCBI Taxonomy" id="56733"/>
    <lineage>
        <taxon>Eukaryota</taxon>
        <taxon>Metazoa</taxon>
        <taxon>Chordata</taxon>
        <taxon>Craniata</taxon>
        <taxon>Vertebrata</taxon>
        <taxon>Euteleostomi</taxon>
        <taxon>Actinopterygii</taxon>
        <taxon>Neopterygii</taxon>
        <taxon>Teleostei</taxon>
        <taxon>Neoteleostei</taxon>
        <taxon>Acanthomorphata</taxon>
        <taxon>Eupercaria</taxon>
        <taxon>Perciformes</taxon>
        <taxon>Notothenioidei</taxon>
        <taxon>Eleginopidae</taxon>
        <taxon>Eleginops</taxon>
    </lineage>
</organism>
<accession>A0AAN7XE23</accession>
<dbReference type="AlphaFoldDB" id="A0AAN7XE23"/>
<keyword evidence="2" id="KW-1185">Reference proteome</keyword>
<evidence type="ECO:0000313" key="1">
    <source>
        <dbReference type="EMBL" id="KAK5860360.1"/>
    </source>
</evidence>
<comment type="caution">
    <text evidence="1">The sequence shown here is derived from an EMBL/GenBank/DDBJ whole genome shotgun (WGS) entry which is preliminary data.</text>
</comment>
<protein>
    <submittedName>
        <fullName evidence="1">Uncharacterized protein</fullName>
    </submittedName>
</protein>
<reference evidence="1 2" key="2">
    <citation type="journal article" date="2023" name="Mol. Biol. Evol.">
        <title>Genomics of Secondarily Temperate Adaptation in the Only Non-Antarctic Icefish.</title>
        <authorList>
            <person name="Rivera-Colon A.G."/>
            <person name="Rayamajhi N."/>
            <person name="Minhas B.F."/>
            <person name="Madrigal G."/>
            <person name="Bilyk K.T."/>
            <person name="Yoon V."/>
            <person name="Hune M."/>
            <person name="Gregory S."/>
            <person name="Cheng C.H.C."/>
            <person name="Catchen J.M."/>
        </authorList>
    </citation>
    <scope>NUCLEOTIDE SEQUENCE [LARGE SCALE GENOMIC DNA]</scope>
    <source>
        <strain evidence="1">JMC-PN-2008</strain>
    </source>
</reference>
<gene>
    <name evidence="1" type="ORF">PBY51_021844</name>
</gene>
<sequence>MVTEGVREEEAGEVSEGLAVEGAMLAEVGGEVGEEGRSGKRAFERGVEEDSKMVVDMSAVEGVGESVE</sequence>
<proteinExistence type="predicted"/>